<dbReference type="SMART" id="SM00382">
    <property type="entry name" value="AAA"/>
    <property type="match status" value="1"/>
</dbReference>
<keyword evidence="2 4" id="KW-0067">ATP-binding</keyword>
<dbReference type="EMBL" id="RBIJ01000005">
    <property type="protein sequence ID" value="RKQ83849.1"/>
    <property type="molecule type" value="Genomic_DNA"/>
</dbReference>
<dbReference type="Gene3D" id="3.40.50.300">
    <property type="entry name" value="P-loop containing nucleotide triphosphate hydrolases"/>
    <property type="match status" value="1"/>
</dbReference>
<evidence type="ECO:0000313" key="4">
    <source>
        <dbReference type="EMBL" id="RKQ83849.1"/>
    </source>
</evidence>
<dbReference type="InterPro" id="IPR017871">
    <property type="entry name" value="ABC_transporter-like_CS"/>
</dbReference>
<dbReference type="PANTHER" id="PTHR43158:SF2">
    <property type="entry name" value="SKFA PEPTIDE EXPORT ATP-BINDING PROTEIN SKFE"/>
    <property type="match status" value="1"/>
</dbReference>
<proteinExistence type="predicted"/>
<dbReference type="InterPro" id="IPR027417">
    <property type="entry name" value="P-loop_NTPase"/>
</dbReference>
<dbReference type="Proteomes" id="UP000267019">
    <property type="component" value="Unassembled WGS sequence"/>
</dbReference>
<feature type="domain" description="ABC transporter" evidence="3">
    <location>
        <begin position="2"/>
        <end position="241"/>
    </location>
</feature>
<keyword evidence="1" id="KW-0547">Nucleotide-binding</keyword>
<dbReference type="AlphaFoldDB" id="A0A660KWB9"/>
<dbReference type="PROSITE" id="PS00211">
    <property type="entry name" value="ABC_TRANSPORTER_1"/>
    <property type="match status" value="1"/>
</dbReference>
<keyword evidence="5" id="KW-1185">Reference proteome</keyword>
<reference evidence="4 5" key="1">
    <citation type="submission" date="2018-10" db="EMBL/GenBank/DDBJ databases">
        <title>Genomic Encyclopedia of Type Strains, Phase IV (KMG-IV): sequencing the most valuable type-strain genomes for metagenomic binning, comparative biology and taxonomic classification.</title>
        <authorList>
            <person name="Goeker M."/>
        </authorList>
    </citation>
    <scope>NUCLEOTIDE SEQUENCE [LARGE SCALE GENOMIC DNA]</scope>
    <source>
        <strain evidence="4 5">DSM 22653</strain>
    </source>
</reference>
<dbReference type="Pfam" id="PF00005">
    <property type="entry name" value="ABC_tran"/>
    <property type="match status" value="1"/>
</dbReference>
<evidence type="ECO:0000256" key="2">
    <source>
        <dbReference type="ARBA" id="ARBA00022840"/>
    </source>
</evidence>
<name>A0A660KWB9_9BACL</name>
<dbReference type="GO" id="GO:0016887">
    <property type="term" value="F:ATP hydrolysis activity"/>
    <property type="evidence" value="ECO:0007669"/>
    <property type="project" value="InterPro"/>
</dbReference>
<dbReference type="InterPro" id="IPR003593">
    <property type="entry name" value="AAA+_ATPase"/>
</dbReference>
<comment type="caution">
    <text evidence="4">The sequence shown here is derived from an EMBL/GenBank/DDBJ whole genome shotgun (WGS) entry which is preliminary data.</text>
</comment>
<dbReference type="GO" id="GO:0005524">
    <property type="term" value="F:ATP binding"/>
    <property type="evidence" value="ECO:0007669"/>
    <property type="project" value="UniProtKB-KW"/>
</dbReference>
<accession>A0A660KWB9</accession>
<organism evidence="4 5">
    <name type="scientific">Brockia lithotrophica</name>
    <dbReference type="NCBI Taxonomy" id="933949"/>
    <lineage>
        <taxon>Bacteria</taxon>
        <taxon>Bacillati</taxon>
        <taxon>Bacillota</taxon>
        <taxon>Bacilli</taxon>
        <taxon>Bacillales</taxon>
        <taxon>Bacillales Family X. Incertae Sedis</taxon>
        <taxon>Brockia</taxon>
    </lineage>
</organism>
<dbReference type="RefSeq" id="WP_170143638.1">
    <property type="nucleotide sequence ID" value="NZ_RBIJ01000005.1"/>
</dbReference>
<evidence type="ECO:0000313" key="5">
    <source>
        <dbReference type="Proteomes" id="UP000267019"/>
    </source>
</evidence>
<dbReference type="SUPFAM" id="SSF52540">
    <property type="entry name" value="P-loop containing nucleoside triphosphate hydrolases"/>
    <property type="match status" value="1"/>
</dbReference>
<sequence length="257" mass="28095">MLELKNVGVRRKGRTLLEDVNWSVERGSAWAVLGPNGAGKTTLLEVIGGELHPSSGYVLWEGTPLFRIPLAERRRKIAWVSSALGTRLYPGDSPLEIVAGALFAATTLYGRVPPEAACQAERALAGVGLASRLNVPYGELSLGEQKKVLLARALVRAPELLVLDEATEGLDFAAREAFLATLKSLRSAHPTLTIVFVTHRLEELGPFFDSVLLLGGGRIRAQGPREEVLRAEVLEELFGAPMELRWWNDRPYAVPRV</sequence>
<evidence type="ECO:0000256" key="1">
    <source>
        <dbReference type="ARBA" id="ARBA00022741"/>
    </source>
</evidence>
<evidence type="ECO:0000259" key="3">
    <source>
        <dbReference type="PROSITE" id="PS50893"/>
    </source>
</evidence>
<protein>
    <submittedName>
        <fullName evidence="4">Iron complex transport system ATP-binding protein</fullName>
    </submittedName>
</protein>
<dbReference type="PROSITE" id="PS50893">
    <property type="entry name" value="ABC_TRANSPORTER_2"/>
    <property type="match status" value="1"/>
</dbReference>
<dbReference type="PANTHER" id="PTHR43158">
    <property type="entry name" value="SKFA PEPTIDE EXPORT ATP-BINDING PROTEIN SKFE"/>
    <property type="match status" value="1"/>
</dbReference>
<gene>
    <name evidence="4" type="ORF">C7438_1509</name>
</gene>
<dbReference type="InterPro" id="IPR003439">
    <property type="entry name" value="ABC_transporter-like_ATP-bd"/>
</dbReference>